<feature type="domain" description="HTH tetR-type" evidence="5">
    <location>
        <begin position="20"/>
        <end position="80"/>
    </location>
</feature>
<evidence type="ECO:0000313" key="7">
    <source>
        <dbReference type="Proteomes" id="UP001305421"/>
    </source>
</evidence>
<dbReference type="InterPro" id="IPR009057">
    <property type="entry name" value="Homeodomain-like_sf"/>
</dbReference>
<keyword evidence="1" id="KW-0805">Transcription regulation</keyword>
<dbReference type="Gene3D" id="1.10.357.10">
    <property type="entry name" value="Tetracycline Repressor, domain 2"/>
    <property type="match status" value="1"/>
</dbReference>
<dbReference type="PRINTS" id="PR00455">
    <property type="entry name" value="HTHTETR"/>
</dbReference>
<proteinExistence type="predicted"/>
<dbReference type="EMBL" id="CP115543">
    <property type="protein sequence ID" value="WNH48281.1"/>
    <property type="molecule type" value="Genomic_DNA"/>
</dbReference>
<evidence type="ECO:0000256" key="2">
    <source>
        <dbReference type="ARBA" id="ARBA00023125"/>
    </source>
</evidence>
<organism evidence="6 7">
    <name type="scientific">Stenotrophomonas aracearum</name>
    <dbReference type="NCBI Taxonomy" id="3003272"/>
    <lineage>
        <taxon>Bacteria</taxon>
        <taxon>Pseudomonadati</taxon>
        <taxon>Pseudomonadota</taxon>
        <taxon>Gammaproteobacteria</taxon>
        <taxon>Lysobacterales</taxon>
        <taxon>Lysobacteraceae</taxon>
        <taxon>Stenotrophomonas</taxon>
    </lineage>
</organism>
<dbReference type="InterPro" id="IPR001647">
    <property type="entry name" value="HTH_TetR"/>
</dbReference>
<dbReference type="PROSITE" id="PS50977">
    <property type="entry name" value="HTH_TETR_2"/>
    <property type="match status" value="1"/>
</dbReference>
<dbReference type="PROSITE" id="PS01081">
    <property type="entry name" value="HTH_TETR_1"/>
    <property type="match status" value="1"/>
</dbReference>
<accession>A0ABY9YBN1</accession>
<evidence type="ECO:0000256" key="3">
    <source>
        <dbReference type="ARBA" id="ARBA00023163"/>
    </source>
</evidence>
<dbReference type="PANTHER" id="PTHR30055:SF234">
    <property type="entry name" value="HTH-TYPE TRANSCRIPTIONAL REGULATOR BETI"/>
    <property type="match status" value="1"/>
</dbReference>
<gene>
    <name evidence="6" type="ORF">PDM28_16655</name>
</gene>
<dbReference type="SUPFAM" id="SSF48498">
    <property type="entry name" value="Tetracyclin repressor-like, C-terminal domain"/>
    <property type="match status" value="1"/>
</dbReference>
<dbReference type="Proteomes" id="UP001305421">
    <property type="component" value="Chromosome"/>
</dbReference>
<dbReference type="RefSeq" id="WP_311182894.1">
    <property type="nucleotide sequence ID" value="NZ_CP115543.1"/>
</dbReference>
<feature type="DNA-binding region" description="H-T-H motif" evidence="4">
    <location>
        <begin position="43"/>
        <end position="62"/>
    </location>
</feature>
<protein>
    <submittedName>
        <fullName evidence="6">Helix-turn-helix domain containing protein</fullName>
    </submittedName>
</protein>
<dbReference type="InterPro" id="IPR036271">
    <property type="entry name" value="Tet_transcr_reg_TetR-rel_C_sf"/>
</dbReference>
<keyword evidence="7" id="KW-1185">Reference proteome</keyword>
<sequence>MTPPDTSPAPTANAAAARADAQRQRILDAAQRCFVAHGFHAASVSGIAAEAGISQGLMYRYFENKRAMILALIERQLGADQRSIGQMAPSSELVEGLLACYQTWARGESISRYDTAIASVALYAEITAEAQRDPMVAEVLRRHDKHTNQGICAWLRAHDQARGKAVDEAALRARTLLFRITVEGLAMRAVRDPDLSADEVRGLLRPVISKVVDSKTARDE</sequence>
<evidence type="ECO:0000256" key="4">
    <source>
        <dbReference type="PROSITE-ProRule" id="PRU00335"/>
    </source>
</evidence>
<evidence type="ECO:0000313" key="6">
    <source>
        <dbReference type="EMBL" id="WNH48281.1"/>
    </source>
</evidence>
<dbReference type="Pfam" id="PF00440">
    <property type="entry name" value="TetR_N"/>
    <property type="match status" value="1"/>
</dbReference>
<dbReference type="SUPFAM" id="SSF46689">
    <property type="entry name" value="Homeodomain-like"/>
    <property type="match status" value="1"/>
</dbReference>
<name>A0ABY9YBN1_9GAMM</name>
<dbReference type="InterPro" id="IPR023772">
    <property type="entry name" value="DNA-bd_HTH_TetR-type_CS"/>
</dbReference>
<reference evidence="6 7" key="1">
    <citation type="submission" date="2022-12" db="EMBL/GenBank/DDBJ databases">
        <title>Two new species, Stenotrophomonas aracearum and Stenotrophomonas oahuensis, isolated from Anthurium (Araceae family) in Hawaii.</title>
        <authorList>
            <person name="Chunag S.C."/>
            <person name="Dobhal S."/>
            <person name="Alvarez A."/>
            <person name="Arif M."/>
        </authorList>
    </citation>
    <scope>NUCLEOTIDE SEQUENCE [LARGE SCALE GENOMIC DNA]</scope>
    <source>
        <strain evidence="6 7">A5588</strain>
    </source>
</reference>
<keyword evidence="2 4" id="KW-0238">DNA-binding</keyword>
<dbReference type="InterPro" id="IPR050109">
    <property type="entry name" value="HTH-type_TetR-like_transc_reg"/>
</dbReference>
<evidence type="ECO:0000259" key="5">
    <source>
        <dbReference type="PROSITE" id="PS50977"/>
    </source>
</evidence>
<keyword evidence="3" id="KW-0804">Transcription</keyword>
<dbReference type="PANTHER" id="PTHR30055">
    <property type="entry name" value="HTH-TYPE TRANSCRIPTIONAL REGULATOR RUTR"/>
    <property type="match status" value="1"/>
</dbReference>
<evidence type="ECO:0000256" key="1">
    <source>
        <dbReference type="ARBA" id="ARBA00023015"/>
    </source>
</evidence>